<gene>
    <name evidence="1" type="ORF">ABS766_14665</name>
</gene>
<dbReference type="RefSeq" id="WP_408085945.1">
    <property type="nucleotide sequence ID" value="NZ_JBELPZ010000020.1"/>
</dbReference>
<dbReference type="Proteomes" id="UP001629156">
    <property type="component" value="Unassembled WGS sequence"/>
</dbReference>
<evidence type="ECO:0000313" key="1">
    <source>
        <dbReference type="EMBL" id="MFL9845663.1"/>
    </source>
</evidence>
<accession>A0ABW8YZN5</accession>
<sequence length="156" mass="18878">MKNNFILLVSVFFLILFEGCNLLKDNTSSPINDLECKSDLKIEYETNRKLGEYGREKNKVRFVFLSDYHNDDIEVYVNDSLYFSKRNLIQDTSNDLSTFFDYKFLNDEEKPLILFKSSKRDNCCKFKLKKGYRIVYVFYYQDYWIIRYSNIEYPLE</sequence>
<evidence type="ECO:0000313" key="2">
    <source>
        <dbReference type="Proteomes" id="UP001629156"/>
    </source>
</evidence>
<protein>
    <recommendedName>
        <fullName evidence="3">Lipoprotein</fullName>
    </recommendedName>
</protein>
<reference evidence="1 2" key="1">
    <citation type="submission" date="2024-06" db="EMBL/GenBank/DDBJ databases">
        <authorList>
            <person name="Kaempfer P."/>
            <person name="Viver T."/>
        </authorList>
    </citation>
    <scope>NUCLEOTIDE SEQUENCE [LARGE SCALE GENOMIC DNA]</scope>
    <source>
        <strain evidence="1 2">ST-119</strain>
    </source>
</reference>
<name>A0ABW8YZN5_9FLAO</name>
<proteinExistence type="predicted"/>
<evidence type="ECO:0008006" key="3">
    <source>
        <dbReference type="Google" id="ProtNLM"/>
    </source>
</evidence>
<comment type="caution">
    <text evidence="1">The sequence shown here is derived from an EMBL/GenBank/DDBJ whole genome shotgun (WGS) entry which is preliminary data.</text>
</comment>
<keyword evidence="2" id="KW-1185">Reference proteome</keyword>
<dbReference type="EMBL" id="JBELPZ010000020">
    <property type="protein sequence ID" value="MFL9845663.1"/>
    <property type="molecule type" value="Genomic_DNA"/>
</dbReference>
<organism evidence="1 2">
    <name type="scientific">Flavobacterium rhizosphaerae</name>
    <dbReference type="NCBI Taxonomy" id="3163298"/>
    <lineage>
        <taxon>Bacteria</taxon>
        <taxon>Pseudomonadati</taxon>
        <taxon>Bacteroidota</taxon>
        <taxon>Flavobacteriia</taxon>
        <taxon>Flavobacteriales</taxon>
        <taxon>Flavobacteriaceae</taxon>
        <taxon>Flavobacterium</taxon>
    </lineage>
</organism>